<evidence type="ECO:0000313" key="1">
    <source>
        <dbReference type="EMBL" id="KAK2566389.1"/>
    </source>
</evidence>
<comment type="caution">
    <text evidence="1">The sequence shown here is derived from an EMBL/GenBank/DDBJ whole genome shotgun (WGS) entry which is preliminary data.</text>
</comment>
<proteinExistence type="predicted"/>
<dbReference type="Proteomes" id="UP001249851">
    <property type="component" value="Unassembled WGS sequence"/>
</dbReference>
<reference evidence="1" key="1">
    <citation type="journal article" date="2023" name="G3 (Bethesda)">
        <title>Whole genome assembly and annotation of the endangered Caribbean coral Acropora cervicornis.</title>
        <authorList>
            <person name="Selwyn J.D."/>
            <person name="Vollmer S.V."/>
        </authorList>
    </citation>
    <scope>NUCLEOTIDE SEQUENCE</scope>
    <source>
        <strain evidence="1">K2</strain>
    </source>
</reference>
<name>A0AAD9V9N9_ACRCE</name>
<gene>
    <name evidence="1" type="ORF">P5673_009895</name>
</gene>
<accession>A0AAD9V9N9</accession>
<dbReference type="AlphaFoldDB" id="A0AAD9V9N9"/>
<dbReference type="EMBL" id="JARQWQ010000017">
    <property type="protein sequence ID" value="KAK2566389.1"/>
    <property type="molecule type" value="Genomic_DNA"/>
</dbReference>
<sequence>MTEKTQIFIDKKQGSIFGLMELNTKRTDVNTGNILIPEDSQVVNWVSILCRLKLVDQRHTIMIKFRTPMHENIPVIRIKSEGTTLRLQAEL</sequence>
<protein>
    <submittedName>
        <fullName evidence="1">Uncharacterized protein</fullName>
    </submittedName>
</protein>
<keyword evidence="2" id="KW-1185">Reference proteome</keyword>
<organism evidence="1 2">
    <name type="scientific">Acropora cervicornis</name>
    <name type="common">Staghorn coral</name>
    <dbReference type="NCBI Taxonomy" id="6130"/>
    <lineage>
        <taxon>Eukaryota</taxon>
        <taxon>Metazoa</taxon>
        <taxon>Cnidaria</taxon>
        <taxon>Anthozoa</taxon>
        <taxon>Hexacorallia</taxon>
        <taxon>Scleractinia</taxon>
        <taxon>Astrocoeniina</taxon>
        <taxon>Acroporidae</taxon>
        <taxon>Acropora</taxon>
    </lineage>
</organism>
<reference evidence="1" key="2">
    <citation type="journal article" date="2023" name="Science">
        <title>Genomic signatures of disease resistance in endangered staghorn corals.</title>
        <authorList>
            <person name="Vollmer S.V."/>
            <person name="Selwyn J.D."/>
            <person name="Despard B.A."/>
            <person name="Roesel C.L."/>
        </authorList>
    </citation>
    <scope>NUCLEOTIDE SEQUENCE</scope>
    <source>
        <strain evidence="1">K2</strain>
    </source>
</reference>
<evidence type="ECO:0000313" key="2">
    <source>
        <dbReference type="Proteomes" id="UP001249851"/>
    </source>
</evidence>